<reference evidence="2 3" key="1">
    <citation type="submission" date="2014-12" db="EMBL/GenBank/DDBJ databases">
        <title>Genome sequence of Flavobacterium beibuense RSKm HC5.</title>
        <authorList>
            <person name="Kim J.F."/>
            <person name="Song J.Y."/>
            <person name="Kwak M.-J."/>
            <person name="Lee S.-W."/>
        </authorList>
    </citation>
    <scope>NUCLEOTIDE SEQUENCE [LARGE SCALE GENOMIC DNA]</scope>
    <source>
        <strain evidence="2 3">RSKm HC5</strain>
    </source>
</reference>
<dbReference type="EMBL" id="JUIW01000008">
    <property type="protein sequence ID" value="RYJ42089.1"/>
    <property type="molecule type" value="Genomic_DNA"/>
</dbReference>
<evidence type="ECO:0000313" key="3">
    <source>
        <dbReference type="Proteomes" id="UP000289775"/>
    </source>
</evidence>
<sequence>MKKVTLFLAAFLIAGAVKAQDSVTLDMQLLPSKKYDQVSAQNMQIEMAYGGESKKMDMSISMKGNILTDKAEKGMIPVKMNMSMSMGMKMEGMPDNVTDNKIDIYGKVKQGEFVPVFDSIVAQDMPSTAKQAAMDMVKEMLTKVSYPKKTLKIGETFVQDVPMDIPLGGGAMKMNNVVTYKLIRVEGKKAYFDVIHDISMDGDLEEGMNMKGSGKGKGEMVYDIDTKYPVVYNADMDMIMQMEQGGMSISVKMNTKIAQATTVGKGK</sequence>
<feature type="chain" id="PRO_5019006284" description="DUF3108 domain-containing protein" evidence="1">
    <location>
        <begin position="20"/>
        <end position="267"/>
    </location>
</feature>
<dbReference type="AlphaFoldDB" id="A0A444W885"/>
<evidence type="ECO:0000313" key="2">
    <source>
        <dbReference type="EMBL" id="RYJ42089.1"/>
    </source>
</evidence>
<keyword evidence="3" id="KW-1185">Reference proteome</keyword>
<name>A0A444W885_9FLAO</name>
<evidence type="ECO:0008006" key="4">
    <source>
        <dbReference type="Google" id="ProtNLM"/>
    </source>
</evidence>
<dbReference type="RefSeq" id="WP_129751591.1">
    <property type="nucleotide sequence ID" value="NZ_JUIW01000008.1"/>
</dbReference>
<dbReference type="OrthoDB" id="1376102at2"/>
<feature type="signal peptide" evidence="1">
    <location>
        <begin position="1"/>
        <end position="19"/>
    </location>
</feature>
<proteinExistence type="predicted"/>
<dbReference type="Proteomes" id="UP000289775">
    <property type="component" value="Unassembled WGS sequence"/>
</dbReference>
<evidence type="ECO:0000256" key="1">
    <source>
        <dbReference type="SAM" id="SignalP"/>
    </source>
</evidence>
<protein>
    <recommendedName>
        <fullName evidence="4">DUF3108 domain-containing protein</fullName>
    </recommendedName>
</protein>
<gene>
    <name evidence="2" type="ORF">NU09_2493</name>
</gene>
<organism evidence="2 3">
    <name type="scientific">Flavobacterium beibuense</name>
    <dbReference type="NCBI Taxonomy" id="657326"/>
    <lineage>
        <taxon>Bacteria</taxon>
        <taxon>Pseudomonadati</taxon>
        <taxon>Bacteroidota</taxon>
        <taxon>Flavobacteriia</taxon>
        <taxon>Flavobacteriales</taxon>
        <taxon>Flavobacteriaceae</taxon>
        <taxon>Flavobacterium</taxon>
    </lineage>
</organism>
<accession>A0A444W885</accession>
<comment type="caution">
    <text evidence="2">The sequence shown here is derived from an EMBL/GenBank/DDBJ whole genome shotgun (WGS) entry which is preliminary data.</text>
</comment>
<keyword evidence="1" id="KW-0732">Signal</keyword>